<reference evidence="7 8" key="1">
    <citation type="submission" date="2019-02" db="EMBL/GenBank/DDBJ databases">
        <title>Deep-cultivation of Planctomycetes and their phenomic and genomic characterization uncovers novel biology.</title>
        <authorList>
            <person name="Wiegand S."/>
            <person name="Jogler M."/>
            <person name="Boedeker C."/>
            <person name="Pinto D."/>
            <person name="Vollmers J."/>
            <person name="Rivas-Marin E."/>
            <person name="Kohn T."/>
            <person name="Peeters S.H."/>
            <person name="Heuer A."/>
            <person name="Rast P."/>
            <person name="Oberbeckmann S."/>
            <person name="Bunk B."/>
            <person name="Jeske O."/>
            <person name="Meyerdierks A."/>
            <person name="Storesund J.E."/>
            <person name="Kallscheuer N."/>
            <person name="Luecker S."/>
            <person name="Lage O.M."/>
            <person name="Pohl T."/>
            <person name="Merkel B.J."/>
            <person name="Hornburger P."/>
            <person name="Mueller R.-W."/>
            <person name="Bruemmer F."/>
            <person name="Labrenz M."/>
            <person name="Spormann A.M."/>
            <person name="Op Den Camp H."/>
            <person name="Overmann J."/>
            <person name="Amann R."/>
            <person name="Jetten M.S.M."/>
            <person name="Mascher T."/>
            <person name="Medema M.H."/>
            <person name="Devos D.P."/>
            <person name="Kaster A.-K."/>
            <person name="Ovreas L."/>
            <person name="Rohde M."/>
            <person name="Galperin M.Y."/>
            <person name="Jogler C."/>
        </authorList>
    </citation>
    <scope>NUCLEOTIDE SEQUENCE [LARGE SCALE GENOMIC DNA]</scope>
    <source>
        <strain evidence="7 8">Pla52o</strain>
    </source>
</reference>
<name>A0A5C6BYX1_9BACT</name>
<evidence type="ECO:0000256" key="1">
    <source>
        <dbReference type="ARBA" id="ARBA00004370"/>
    </source>
</evidence>
<feature type="domain" description="NolW-like" evidence="6">
    <location>
        <begin position="1715"/>
        <end position="1789"/>
    </location>
</feature>
<proteinExistence type="predicted"/>
<evidence type="ECO:0000256" key="3">
    <source>
        <dbReference type="ARBA" id="ARBA00023136"/>
    </source>
</evidence>
<feature type="chain" id="PRO_5022959537" evidence="5">
    <location>
        <begin position="24"/>
        <end position="1925"/>
    </location>
</feature>
<dbReference type="Pfam" id="PF03958">
    <property type="entry name" value="Secretin_N"/>
    <property type="match status" value="4"/>
</dbReference>
<dbReference type="InterPro" id="IPR005644">
    <property type="entry name" value="NolW-like"/>
</dbReference>
<dbReference type="GO" id="GO:0016020">
    <property type="term" value="C:membrane"/>
    <property type="evidence" value="ECO:0007669"/>
    <property type="project" value="UniProtKB-SubCell"/>
</dbReference>
<feature type="compositionally biased region" description="Basic and acidic residues" evidence="4">
    <location>
        <begin position="1602"/>
        <end position="1611"/>
    </location>
</feature>
<keyword evidence="3" id="KW-0472">Membrane</keyword>
<feature type="compositionally biased region" description="Polar residues" evidence="4">
    <location>
        <begin position="1613"/>
        <end position="1631"/>
    </location>
</feature>
<dbReference type="PANTHER" id="PTHR30332">
    <property type="entry name" value="PROBABLE GENERAL SECRETION PATHWAY PROTEIN D"/>
    <property type="match status" value="1"/>
</dbReference>
<evidence type="ECO:0000313" key="7">
    <source>
        <dbReference type="EMBL" id="TWU17145.1"/>
    </source>
</evidence>
<protein>
    <submittedName>
        <fullName evidence="7">Bacterial type II/III secretion system short domain protein</fullName>
    </submittedName>
</protein>
<dbReference type="RefSeq" id="WP_197169513.1">
    <property type="nucleotide sequence ID" value="NZ_SJPT01000015.1"/>
</dbReference>
<dbReference type="Gene3D" id="3.30.1370.120">
    <property type="match status" value="5"/>
</dbReference>
<accession>A0A5C6BYX1</accession>
<evidence type="ECO:0000256" key="4">
    <source>
        <dbReference type="SAM" id="MobiDB-lite"/>
    </source>
</evidence>
<dbReference type="GO" id="GO:0015627">
    <property type="term" value="C:type II protein secretion system complex"/>
    <property type="evidence" value="ECO:0007669"/>
    <property type="project" value="TreeGrafter"/>
</dbReference>
<feature type="domain" description="NolW-like" evidence="6">
    <location>
        <begin position="1200"/>
        <end position="1255"/>
    </location>
</feature>
<dbReference type="Proteomes" id="UP000316304">
    <property type="component" value="Unassembled WGS sequence"/>
</dbReference>
<organism evidence="7 8">
    <name type="scientific">Novipirellula galeiformis</name>
    <dbReference type="NCBI Taxonomy" id="2528004"/>
    <lineage>
        <taxon>Bacteria</taxon>
        <taxon>Pseudomonadati</taxon>
        <taxon>Planctomycetota</taxon>
        <taxon>Planctomycetia</taxon>
        <taxon>Pirellulales</taxon>
        <taxon>Pirellulaceae</taxon>
        <taxon>Novipirellula</taxon>
    </lineage>
</organism>
<feature type="compositionally biased region" description="Basic and acidic residues" evidence="4">
    <location>
        <begin position="1633"/>
        <end position="1644"/>
    </location>
</feature>
<dbReference type="EMBL" id="SJPT01000015">
    <property type="protein sequence ID" value="TWU17145.1"/>
    <property type="molecule type" value="Genomic_DNA"/>
</dbReference>
<dbReference type="PANTHER" id="PTHR30332:SF24">
    <property type="entry name" value="SECRETIN GSPD-RELATED"/>
    <property type="match status" value="1"/>
</dbReference>
<comment type="subcellular location">
    <subcellularLocation>
        <location evidence="1">Membrane</location>
    </subcellularLocation>
</comment>
<feature type="compositionally biased region" description="Low complexity" evidence="4">
    <location>
        <begin position="1645"/>
        <end position="1666"/>
    </location>
</feature>
<dbReference type="InterPro" id="IPR050810">
    <property type="entry name" value="Bact_Secretion_Sys_Channel"/>
</dbReference>
<gene>
    <name evidence="7" type="ORF">Pla52o_54840</name>
</gene>
<sequence precursor="true">MLTGRLTAMRYAWLLTSIFAIHAAENVAAQDADLSRLAHPEVAERLSLDDAQRAQIQNLLLKRAEGLAATQVDAEKKAVETDFRQQILALLTDQQRAQFTASAPTERLMFQFREMKWDDVLNWFAAQQDLTLVMDRTPAGTFTYSDSRSYSAREGIDLLNSVLMTRGFTLVRREKMLVVMELNDSIPLELLPRVSQEQLDERGRFEIVSVQFPLAGRPIEAVLQEVKPYLSGYGRAIPLARGSQLLVVETAGKMKTINELIAAVPLPKPTPKPEKPAPPPKPVFAAYPLGDMDSAAALETILKLIPSEQITVDAKTGVLSAYVIPEQQTAIKTAIDQMHASRSGLSGAESVAYPLSGMQGEQIQSQLARLVPRATITVTSDRILVTGASEDQALIRSAMQALDIKPVTEEKSLRIYEVAPAAVEQVATALRSFLPNSIVATNPTLGRVLVRGSEGDLKLATEVIEIWQQSEATAGLKLRAFALDRSADAAWLTTVQQIVPNAKSWLGPGGRQLMLLGGNEEIAAIESILPQLLTVLPPPTVRQMQIYRLSKNQRSRRSSLTQLPTALADVTLVDGENSDELLVWASPDQHASFAKLLEQIDQPTSTPEMTVPRSYALEVQDVATVTQILTAEFPGAQLAINPDGDELTVLATAELQPQIEKRIEEFNVQLPGKPQQVLENYGVKGMPVAALQLALTPLLANARTTLDSDGNRLLVWADKQTHQELRQLVEAIGTAPDVAQQKVVMAYALKHSTATNVKLILDAIVRDASVVADDKLRQLVVTGTLETQATVKATLEQIDRAGADRQPTEIRSYETEQLNATTLLPTLQAMWPGMQLTADATANRVVASGTEQEQQQLQAALKQLLAVPGDQAELVKTYPVPFGEMTTLPAILMQLAPQALISSDPVSRTVTVWASADQQTRVQQALDELGKNAQNAMQPATYIVKPTQLVAVQSSLQTLFPAIGIAADTTTGQLIVVAQEETQKRVAAVIELLSNGPNAEENTTKVLRFDPKQIDLANVLSALQSTIPPQVRLESNPANHTILAIGSPSDLARVDAMVEKLVEQLPPAETLSSVVYPLQHADPTSALTVLTRLIPQATFAQDAVSKTISATATSEHHVAIAEFIKSFDVQRTNSMETQVYRFERANPAGLAVTLRRLMPDATFMGDAAQKALVATALPEQHQRIATIVKEYDLQRENTQTRVFTVGNARVVTLRNAVQEMATEAVVTADPGSNSLIVTATAEELEQIAEIIEQIEHGGSEPRTTEFYAVVGSQPLPLSRALQDSFPKVTFAADAVSGGLFATATKQDHAGIAQVIETLNTQPTRLPTLKSFVLKHAHPEVVADAIKEALGRRTKAGVSFNRETNSIFVVGSRDDLQVAEMLVEQIDVAKTTVDSRKLRVFPLGGADGISVTDAIENLFDEAAGADVDVRYDSLNEQLFVVGDAQQIAMVEETLKQLAPPERQLKIIELEATDPQSFKMAADALFEDEPYNLMPTITVSNDQQTVLVRATAPQLKAMEELLQQMGESFTSVTATGDNENLNGGGGRLRFVPVHRNSETLLEDLRRLWPGIGGNPIEVIRPEGSVLPQKPKSNAPPIQATPAAEDPRDRRDDSAGPNSTPSDNGTRLTSTPQSDAEEHAAETKPETKPTAPQKTAAAAPSTTSPPANPSVAPIVVVVGDQQWTLASADRQALDKFQRLLGTLLSPRLEPFTTTGNYSVYLLRHAGADQVQDLLTDLFSPPTQGRRSRAASFSDVLQRVKIVADARINALIVSGNRNDRRTVEELLGVLDSEELLNSLQQITPTMITLQNASAENVERVLRDVYRSQLSAGAGRRPVAIPEGVSLEVATMLQQINAQASGPLLTVSVDEASNSLVLRAPPELTGEIRTFIESLDQQAKDAPSRRVDLIRLRSTNTASIEKALRILMAK</sequence>
<evidence type="ECO:0000256" key="2">
    <source>
        <dbReference type="ARBA" id="ARBA00022729"/>
    </source>
</evidence>
<feature type="signal peptide" evidence="5">
    <location>
        <begin position="1"/>
        <end position="23"/>
    </location>
</feature>
<evidence type="ECO:0000256" key="5">
    <source>
        <dbReference type="SAM" id="SignalP"/>
    </source>
</evidence>
<evidence type="ECO:0000313" key="8">
    <source>
        <dbReference type="Proteomes" id="UP000316304"/>
    </source>
</evidence>
<feature type="domain" description="NolW-like" evidence="6">
    <location>
        <begin position="1330"/>
        <end position="1389"/>
    </location>
</feature>
<feature type="domain" description="NolW-like" evidence="6">
    <location>
        <begin position="1802"/>
        <end position="1894"/>
    </location>
</feature>
<dbReference type="InterPro" id="IPR038591">
    <property type="entry name" value="NolW-like_sf"/>
</dbReference>
<keyword evidence="2 5" id="KW-0732">Signal</keyword>
<feature type="region of interest" description="Disordered" evidence="4">
    <location>
        <begin position="1582"/>
        <end position="1666"/>
    </location>
</feature>
<keyword evidence="8" id="KW-1185">Reference proteome</keyword>
<comment type="caution">
    <text evidence="7">The sequence shown here is derived from an EMBL/GenBank/DDBJ whole genome shotgun (WGS) entry which is preliminary data.</text>
</comment>
<evidence type="ECO:0000259" key="6">
    <source>
        <dbReference type="Pfam" id="PF03958"/>
    </source>
</evidence>
<dbReference type="GO" id="GO:0009306">
    <property type="term" value="P:protein secretion"/>
    <property type="evidence" value="ECO:0007669"/>
    <property type="project" value="TreeGrafter"/>
</dbReference>